<dbReference type="GO" id="GO:0005524">
    <property type="term" value="F:ATP binding"/>
    <property type="evidence" value="ECO:0007669"/>
    <property type="project" value="UniProtKB-KW"/>
</dbReference>
<feature type="transmembrane region" description="Helical" evidence="1">
    <location>
        <begin position="208"/>
        <end position="225"/>
    </location>
</feature>
<reference evidence="3" key="2">
    <citation type="submission" date="2021-09" db="EMBL/GenBank/DDBJ databases">
        <authorList>
            <person name="Gilroy R."/>
        </authorList>
    </citation>
    <scope>NUCLEOTIDE SEQUENCE</scope>
    <source>
        <strain evidence="3">CHK179-5677</strain>
    </source>
</reference>
<name>A0A921SRS9_9FIRM</name>
<sequence length="450" mass="50962">MTGLALYKLLFMVQLLFGEGMFLFRLERRPRFGLRLAAAIAAMFLVAAAFPLLEYNAWYVSFLFLTLFLCTLLAMRWCYDEPWGNILFCGIAGYTVQHLAYLAYTFIIEATQISLLFGATFDPYSNTPFELGQIPLIQMVFYIDCYFLVYSFAFSIFDKPLKGNHNLYLGRTSLVGLSGLLIAADVIFNMITNYYTTGSRASLLLERSYNILICGLILALLYNQLSSRALRDELDEVQHLLEQGKRQYELSRRSVDLINMKYHDLRHQSELLSRRGDLAREEKQELDQVLAGYADQAKTGNEVLDTILTEKNVLCRSRGIRLSSMADGRGLDFIKAHHLYALLGNAIDNAMEAVQNLPEEERDILLTVKRTGNLVSIHVENRCAGPVAMRGGLPVTTKGDRDYHGYGMLSMRTVAEQYGGTLTVRVEDGVFLLDVVMADEPEEQEEQEAE</sequence>
<feature type="transmembrane region" description="Helical" evidence="1">
    <location>
        <begin position="139"/>
        <end position="157"/>
    </location>
</feature>
<dbReference type="Proteomes" id="UP000760668">
    <property type="component" value="Unassembled WGS sequence"/>
</dbReference>
<dbReference type="Pfam" id="PF14501">
    <property type="entry name" value="HATPase_c_5"/>
    <property type="match status" value="1"/>
</dbReference>
<keyword evidence="3" id="KW-0067">ATP-binding</keyword>
<keyword evidence="1" id="KW-1133">Transmembrane helix</keyword>
<dbReference type="InterPro" id="IPR032834">
    <property type="entry name" value="NatK-like_C"/>
</dbReference>
<dbReference type="AlphaFoldDB" id="A0A921SRS9"/>
<dbReference type="SUPFAM" id="SSF55874">
    <property type="entry name" value="ATPase domain of HSP90 chaperone/DNA topoisomerase II/histidine kinase"/>
    <property type="match status" value="1"/>
</dbReference>
<dbReference type="Gene3D" id="3.30.565.10">
    <property type="entry name" value="Histidine kinase-like ATPase, C-terminal domain"/>
    <property type="match status" value="1"/>
</dbReference>
<dbReference type="CDD" id="cd16935">
    <property type="entry name" value="HATPase_AgrC-ComD-like"/>
    <property type="match status" value="1"/>
</dbReference>
<evidence type="ECO:0000313" key="4">
    <source>
        <dbReference type="Proteomes" id="UP000760668"/>
    </source>
</evidence>
<feature type="domain" description="Sensor histidine kinase NatK-like C-terminal" evidence="2">
    <location>
        <begin position="336"/>
        <end position="437"/>
    </location>
</feature>
<dbReference type="EMBL" id="DYUC01000034">
    <property type="protein sequence ID" value="HJG86195.1"/>
    <property type="molecule type" value="Genomic_DNA"/>
</dbReference>
<organism evidence="3 4">
    <name type="scientific">Pseudoflavonifractor capillosus</name>
    <dbReference type="NCBI Taxonomy" id="106588"/>
    <lineage>
        <taxon>Bacteria</taxon>
        <taxon>Bacillati</taxon>
        <taxon>Bacillota</taxon>
        <taxon>Clostridia</taxon>
        <taxon>Eubacteriales</taxon>
        <taxon>Oscillospiraceae</taxon>
        <taxon>Pseudoflavonifractor</taxon>
    </lineage>
</organism>
<feature type="transmembrane region" description="Helical" evidence="1">
    <location>
        <begin position="59"/>
        <end position="79"/>
    </location>
</feature>
<evidence type="ECO:0000313" key="3">
    <source>
        <dbReference type="EMBL" id="HJG86195.1"/>
    </source>
</evidence>
<feature type="transmembrane region" description="Helical" evidence="1">
    <location>
        <begin position="6"/>
        <end position="24"/>
    </location>
</feature>
<dbReference type="RefSeq" id="WP_304247637.1">
    <property type="nucleotide sequence ID" value="NZ_DYUC01000034.1"/>
</dbReference>
<proteinExistence type="predicted"/>
<evidence type="ECO:0000259" key="2">
    <source>
        <dbReference type="Pfam" id="PF14501"/>
    </source>
</evidence>
<accession>A0A921SRS9</accession>
<evidence type="ECO:0000256" key="1">
    <source>
        <dbReference type="SAM" id="Phobius"/>
    </source>
</evidence>
<comment type="caution">
    <text evidence="3">The sequence shown here is derived from an EMBL/GenBank/DDBJ whole genome shotgun (WGS) entry which is preliminary data.</text>
</comment>
<feature type="transmembrane region" description="Helical" evidence="1">
    <location>
        <begin position="169"/>
        <end position="188"/>
    </location>
</feature>
<feature type="transmembrane region" description="Helical" evidence="1">
    <location>
        <begin position="36"/>
        <end position="53"/>
    </location>
</feature>
<protein>
    <submittedName>
        <fullName evidence="3">ATP-binding protein</fullName>
    </submittedName>
</protein>
<keyword evidence="3" id="KW-0547">Nucleotide-binding</keyword>
<gene>
    <name evidence="3" type="ORF">K8V01_04120</name>
</gene>
<reference evidence="3" key="1">
    <citation type="journal article" date="2021" name="PeerJ">
        <title>Extensive microbial diversity within the chicken gut microbiome revealed by metagenomics and culture.</title>
        <authorList>
            <person name="Gilroy R."/>
            <person name="Ravi A."/>
            <person name="Getino M."/>
            <person name="Pursley I."/>
            <person name="Horton D.L."/>
            <person name="Alikhan N.F."/>
            <person name="Baker D."/>
            <person name="Gharbi K."/>
            <person name="Hall N."/>
            <person name="Watson M."/>
            <person name="Adriaenssens E.M."/>
            <person name="Foster-Nyarko E."/>
            <person name="Jarju S."/>
            <person name="Secka A."/>
            <person name="Antonio M."/>
            <person name="Oren A."/>
            <person name="Chaudhuri R.R."/>
            <person name="La Ragione R."/>
            <person name="Hildebrand F."/>
            <person name="Pallen M.J."/>
        </authorList>
    </citation>
    <scope>NUCLEOTIDE SEQUENCE</scope>
    <source>
        <strain evidence="3">CHK179-5677</strain>
    </source>
</reference>
<keyword evidence="1" id="KW-0812">Transmembrane</keyword>
<keyword evidence="1" id="KW-0472">Membrane</keyword>
<dbReference type="InterPro" id="IPR036890">
    <property type="entry name" value="HATPase_C_sf"/>
</dbReference>